<protein>
    <submittedName>
        <fullName evidence="6">TetR family transcriptional regulator</fullName>
    </submittedName>
</protein>
<keyword evidence="2 4" id="KW-0238">DNA-binding</keyword>
<evidence type="ECO:0000256" key="1">
    <source>
        <dbReference type="ARBA" id="ARBA00023015"/>
    </source>
</evidence>
<comment type="caution">
    <text evidence="6">The sequence shown here is derived from an EMBL/GenBank/DDBJ whole genome shotgun (WGS) entry which is preliminary data.</text>
</comment>
<keyword evidence="7" id="KW-1185">Reference proteome</keyword>
<proteinExistence type="predicted"/>
<dbReference type="InterPro" id="IPR050109">
    <property type="entry name" value="HTH-type_TetR-like_transc_reg"/>
</dbReference>
<dbReference type="GO" id="GO:0003700">
    <property type="term" value="F:DNA-binding transcription factor activity"/>
    <property type="evidence" value="ECO:0007669"/>
    <property type="project" value="TreeGrafter"/>
</dbReference>
<dbReference type="Pfam" id="PF00440">
    <property type="entry name" value="TetR_N"/>
    <property type="match status" value="1"/>
</dbReference>
<dbReference type="Gene3D" id="1.10.357.10">
    <property type="entry name" value="Tetracycline Repressor, domain 2"/>
    <property type="match status" value="1"/>
</dbReference>
<dbReference type="InterPro" id="IPR001647">
    <property type="entry name" value="HTH_TetR"/>
</dbReference>
<dbReference type="EMBL" id="VFQC01000001">
    <property type="protein sequence ID" value="TQN32238.1"/>
    <property type="molecule type" value="Genomic_DNA"/>
</dbReference>
<organism evidence="6 7">
    <name type="scientific">Haloactinospora alba</name>
    <dbReference type="NCBI Taxonomy" id="405555"/>
    <lineage>
        <taxon>Bacteria</taxon>
        <taxon>Bacillati</taxon>
        <taxon>Actinomycetota</taxon>
        <taxon>Actinomycetes</taxon>
        <taxon>Streptosporangiales</taxon>
        <taxon>Nocardiopsidaceae</taxon>
        <taxon>Haloactinospora</taxon>
    </lineage>
</organism>
<dbReference type="PANTHER" id="PTHR30055">
    <property type="entry name" value="HTH-TYPE TRANSCRIPTIONAL REGULATOR RUTR"/>
    <property type="match status" value="1"/>
</dbReference>
<evidence type="ECO:0000256" key="2">
    <source>
        <dbReference type="ARBA" id="ARBA00023125"/>
    </source>
</evidence>
<dbReference type="InterPro" id="IPR023772">
    <property type="entry name" value="DNA-bd_HTH_TetR-type_CS"/>
</dbReference>
<dbReference type="SUPFAM" id="SSF46689">
    <property type="entry name" value="Homeodomain-like"/>
    <property type="match status" value="1"/>
</dbReference>
<dbReference type="PROSITE" id="PS01081">
    <property type="entry name" value="HTH_TETR_1"/>
    <property type="match status" value="1"/>
</dbReference>
<gene>
    <name evidence="6" type="ORF">FHX37_2188</name>
</gene>
<dbReference type="PROSITE" id="PS50977">
    <property type="entry name" value="HTH_TETR_2"/>
    <property type="match status" value="1"/>
</dbReference>
<feature type="domain" description="HTH tetR-type" evidence="5">
    <location>
        <begin position="16"/>
        <end position="76"/>
    </location>
</feature>
<evidence type="ECO:0000313" key="7">
    <source>
        <dbReference type="Proteomes" id="UP000317422"/>
    </source>
</evidence>
<keyword evidence="1" id="KW-0805">Transcription regulation</keyword>
<dbReference type="AlphaFoldDB" id="A0A543NK87"/>
<evidence type="ECO:0000256" key="3">
    <source>
        <dbReference type="ARBA" id="ARBA00023163"/>
    </source>
</evidence>
<dbReference type="Proteomes" id="UP000317422">
    <property type="component" value="Unassembled WGS sequence"/>
</dbReference>
<feature type="DNA-binding region" description="H-T-H motif" evidence="4">
    <location>
        <begin position="39"/>
        <end position="58"/>
    </location>
</feature>
<dbReference type="PANTHER" id="PTHR30055:SF238">
    <property type="entry name" value="MYCOFACTOCIN BIOSYNTHESIS TRANSCRIPTIONAL REGULATOR MFTR-RELATED"/>
    <property type="match status" value="1"/>
</dbReference>
<evidence type="ECO:0000256" key="4">
    <source>
        <dbReference type="PROSITE-ProRule" id="PRU00335"/>
    </source>
</evidence>
<dbReference type="InterPro" id="IPR009057">
    <property type="entry name" value="Homeodomain-like_sf"/>
</dbReference>
<evidence type="ECO:0000313" key="6">
    <source>
        <dbReference type="EMBL" id="TQN32238.1"/>
    </source>
</evidence>
<accession>A0A543NK87</accession>
<dbReference type="PRINTS" id="PR00455">
    <property type="entry name" value="HTHTETR"/>
</dbReference>
<keyword evidence="3" id="KW-0804">Transcription</keyword>
<reference evidence="6 7" key="1">
    <citation type="submission" date="2019-06" db="EMBL/GenBank/DDBJ databases">
        <title>Sequencing the genomes of 1000 actinobacteria strains.</title>
        <authorList>
            <person name="Klenk H.-P."/>
        </authorList>
    </citation>
    <scope>NUCLEOTIDE SEQUENCE [LARGE SCALE GENOMIC DNA]</scope>
    <source>
        <strain evidence="6 7">DSM 45015</strain>
    </source>
</reference>
<evidence type="ECO:0000259" key="5">
    <source>
        <dbReference type="PROSITE" id="PS50977"/>
    </source>
</evidence>
<dbReference type="GO" id="GO:0000976">
    <property type="term" value="F:transcription cis-regulatory region binding"/>
    <property type="evidence" value="ECO:0007669"/>
    <property type="project" value="TreeGrafter"/>
</dbReference>
<name>A0A543NK87_9ACTN</name>
<sequence length="222" mass="23511">MVAVSARSSLTQRRKAATQLDIARAAAALFAEQGVEATTAEEIAERAGVAVRTFYRYFPTKQDAVEPLLTAGGGQWRSLLESADAEQGVLAALEEAATRVLSVAPEQEAMLGWTRELLRAAGADAALRSVWQRVNRESEELLRPALTRLAGDTASELEVRLAAAAATDSIRVALETWAASEAGMSGPGCPADLAVRCLRHFSGGVPLLRPTQSSQVEPTATP</sequence>